<dbReference type="InterPro" id="IPR030382">
    <property type="entry name" value="MeTrfase_TRM5/TYW2"/>
</dbReference>
<dbReference type="GO" id="GO:0052906">
    <property type="term" value="F:tRNA (guanine(37)-N1)-methyltransferase activity"/>
    <property type="evidence" value="ECO:0007669"/>
    <property type="project" value="UniProtKB-UniRule"/>
</dbReference>
<dbReference type="GO" id="GO:0005759">
    <property type="term" value="C:mitochondrial matrix"/>
    <property type="evidence" value="ECO:0007669"/>
    <property type="project" value="UniProtKB-SubCell"/>
</dbReference>
<comment type="caution">
    <text evidence="13">The sequence shown here is derived from an EMBL/GenBank/DDBJ whole genome shotgun (WGS) entry which is preliminary data.</text>
</comment>
<keyword evidence="2 10" id="KW-0963">Cytoplasm</keyword>
<evidence type="ECO:0000259" key="12">
    <source>
        <dbReference type="PROSITE" id="PS51684"/>
    </source>
</evidence>
<keyword evidence="5 10" id="KW-0949">S-adenosyl-L-methionine</keyword>
<accession>A0A507CIV2</accession>
<keyword evidence="6 10" id="KW-0819">tRNA processing</keyword>
<feature type="binding site" evidence="10">
    <location>
        <position position="363"/>
    </location>
    <ligand>
        <name>S-adenosyl-L-methionine</name>
        <dbReference type="ChEBI" id="CHEBI:59789"/>
    </ligand>
</feature>
<dbReference type="EC" id="2.1.1.228" evidence="10"/>
<dbReference type="Gene3D" id="3.30.300.110">
    <property type="entry name" value="Met-10+ protein-like domains"/>
    <property type="match status" value="1"/>
</dbReference>
<comment type="similarity">
    <text evidence="1">Belongs to the class I-like SAM-binding methyltransferase superfamily. TRM5/TYW2 family.</text>
</comment>
<evidence type="ECO:0000256" key="10">
    <source>
        <dbReference type="HAMAP-Rule" id="MF_03152"/>
    </source>
</evidence>
<dbReference type="GO" id="GO:0005634">
    <property type="term" value="C:nucleus"/>
    <property type="evidence" value="ECO:0007669"/>
    <property type="project" value="UniProtKB-SubCell"/>
</dbReference>
<comment type="subcellular location">
    <subcellularLocation>
        <location evidence="10">Mitochondrion matrix</location>
    </subcellularLocation>
    <subcellularLocation>
        <location evidence="10">Nucleus</location>
    </subcellularLocation>
    <subcellularLocation>
        <location evidence="10">Cytoplasm</location>
    </subcellularLocation>
    <text evidence="10">Predominantly in the mitochondria and in the nucleus.</text>
</comment>
<evidence type="ECO:0000256" key="7">
    <source>
        <dbReference type="ARBA" id="ARBA00023128"/>
    </source>
</evidence>
<keyword evidence="4 10" id="KW-0808">Transferase</keyword>
<evidence type="ECO:0000256" key="8">
    <source>
        <dbReference type="ARBA" id="ARBA00023242"/>
    </source>
</evidence>
<keyword evidence="14" id="KW-1185">Reference proteome</keyword>
<evidence type="ECO:0000256" key="3">
    <source>
        <dbReference type="ARBA" id="ARBA00022603"/>
    </source>
</evidence>
<keyword evidence="7 10" id="KW-0496">Mitochondrion</keyword>
<feature type="domain" description="SAM-dependent methyltransferase TRM5/TYW2-type" evidence="12">
    <location>
        <begin position="129"/>
        <end position="451"/>
    </location>
</feature>
<keyword evidence="8 10" id="KW-0539">Nucleus</keyword>
<sequence length="458" mass="51585">MPVKPPSLPNTTILNKELFSCIINVTALRIPAQRTSQLVAALRGTVLREAGIKPVIDIPSHSTERMLLLDPDVVREPNVQTMSQALQQVIAKEGAVVTPYELHLTYEDWTFEQVIRSVLPTTMDVPSSFEGVGHIAHFNLRDDYLPYKNLIGQVLLDKNRHLRTVVNKLDSIDHTFRFFKMEVLAGDDDFMAEVHESNCKFRFDFSKVYWNSRLQMEHSRLLSFFKPGDIICDAFAGVGPFAIPAAKNQKCTVFASDLNPNSYEALAENVQLNKVEDKVAAYNMDAREFFAFSLRELNRADLRVSMASKAPKPSVRRSKAQKTSADNSSAPSQIATDAAKKTEESQVETNGGKLRWFNHYVMNLPAAAVEFLDAFRGLLSEYKDQIPTEKLPIVHCYLFTKGQEEAEKDAVEMVSKNLGTQLLPSDIIKIHRVRDVSPKKEMFCVSFRLPALVAFADK</sequence>
<dbReference type="Pfam" id="PF25133">
    <property type="entry name" value="TYW2_N_2"/>
    <property type="match status" value="1"/>
</dbReference>
<dbReference type="CDD" id="cd02440">
    <property type="entry name" value="AdoMet_MTases"/>
    <property type="match status" value="1"/>
</dbReference>
<feature type="binding site" evidence="10">
    <location>
        <begin position="285"/>
        <end position="286"/>
    </location>
    <ligand>
        <name>S-adenosyl-L-methionine</name>
        <dbReference type="ChEBI" id="CHEBI:59789"/>
    </ligand>
</feature>
<dbReference type="OrthoDB" id="408788at2759"/>
<evidence type="ECO:0000256" key="4">
    <source>
        <dbReference type="ARBA" id="ARBA00022679"/>
    </source>
</evidence>
<reference evidence="13 14" key="1">
    <citation type="journal article" date="2019" name="Sci. Rep.">
        <title>Comparative genomics of chytrid fungi reveal insights into the obligate biotrophic and pathogenic lifestyle of Synchytrium endobioticum.</title>
        <authorList>
            <person name="van de Vossenberg B.T.L.H."/>
            <person name="Warris S."/>
            <person name="Nguyen H.D.T."/>
            <person name="van Gent-Pelzer M.P.E."/>
            <person name="Joly D.L."/>
            <person name="van de Geest H.C."/>
            <person name="Bonants P.J.M."/>
            <person name="Smith D.S."/>
            <person name="Levesque C.A."/>
            <person name="van der Lee T.A.J."/>
        </authorList>
    </citation>
    <scope>NUCLEOTIDE SEQUENCE [LARGE SCALE GENOMIC DNA]</scope>
    <source>
        <strain evidence="13 14">JEL517</strain>
    </source>
</reference>
<gene>
    <name evidence="10" type="primary">TRM5</name>
    <name evidence="13" type="ORF">SmJEL517_g00552</name>
</gene>
<comment type="subunit">
    <text evidence="10">Monomer.</text>
</comment>
<proteinExistence type="inferred from homology"/>
<evidence type="ECO:0000256" key="9">
    <source>
        <dbReference type="ARBA" id="ARBA00047783"/>
    </source>
</evidence>
<name>A0A507CIV2_9FUNG</name>
<dbReference type="GO" id="GO:0070901">
    <property type="term" value="P:mitochondrial tRNA methylation"/>
    <property type="evidence" value="ECO:0007669"/>
    <property type="project" value="UniProtKB-ARBA"/>
</dbReference>
<evidence type="ECO:0000256" key="5">
    <source>
        <dbReference type="ARBA" id="ARBA00022691"/>
    </source>
</evidence>
<comment type="catalytic activity">
    <reaction evidence="9 10">
        <text>guanosine(37) in tRNA + S-adenosyl-L-methionine = N(1)-methylguanosine(37) in tRNA + S-adenosyl-L-homocysteine + H(+)</text>
        <dbReference type="Rhea" id="RHEA:36899"/>
        <dbReference type="Rhea" id="RHEA-COMP:10145"/>
        <dbReference type="Rhea" id="RHEA-COMP:10147"/>
        <dbReference type="ChEBI" id="CHEBI:15378"/>
        <dbReference type="ChEBI" id="CHEBI:57856"/>
        <dbReference type="ChEBI" id="CHEBI:59789"/>
        <dbReference type="ChEBI" id="CHEBI:73542"/>
        <dbReference type="ChEBI" id="CHEBI:74269"/>
        <dbReference type="EC" id="2.1.1.228"/>
    </reaction>
</comment>
<dbReference type="Pfam" id="PF02475">
    <property type="entry name" value="TRM5-TYW2_MTfase"/>
    <property type="match status" value="1"/>
</dbReference>
<protein>
    <recommendedName>
        <fullName evidence="10">tRNA (guanine(37)-N1)-methyltransferase</fullName>
        <ecNumber evidence="10">2.1.1.228</ecNumber>
    </recommendedName>
    <alternativeName>
        <fullName evidence="10">M1G-methyltransferase</fullName>
    </alternativeName>
    <alternativeName>
        <fullName evidence="10">tRNA [GM37] methyltransferase</fullName>
    </alternativeName>
    <alternativeName>
        <fullName evidence="10">tRNA methyltransferase 5</fullName>
    </alternativeName>
</protein>
<dbReference type="InterPro" id="IPR025792">
    <property type="entry name" value="tRNA_Gua_MeTrfase_euk"/>
</dbReference>
<dbReference type="PANTHER" id="PTHR23245:SF43">
    <property type="entry name" value="TRNA (GUANINE(37)-N1)-METHYLTRANSFERASE 2"/>
    <property type="match status" value="1"/>
</dbReference>
<evidence type="ECO:0000256" key="11">
    <source>
        <dbReference type="SAM" id="MobiDB-lite"/>
    </source>
</evidence>
<dbReference type="SUPFAM" id="SSF53335">
    <property type="entry name" value="S-adenosyl-L-methionine-dependent methyltransferases"/>
    <property type="match status" value="1"/>
</dbReference>
<dbReference type="EMBL" id="QEAO01000002">
    <property type="protein sequence ID" value="TPX37685.1"/>
    <property type="molecule type" value="Genomic_DNA"/>
</dbReference>
<keyword evidence="3 10" id="KW-0489">Methyltransferase</keyword>
<evidence type="ECO:0000256" key="1">
    <source>
        <dbReference type="ARBA" id="ARBA00009775"/>
    </source>
</evidence>
<dbReference type="GO" id="GO:0002939">
    <property type="term" value="P:tRNA N1-guanine methylation"/>
    <property type="evidence" value="ECO:0007669"/>
    <property type="project" value="TreeGrafter"/>
</dbReference>
<evidence type="ECO:0000313" key="14">
    <source>
        <dbReference type="Proteomes" id="UP000319731"/>
    </source>
</evidence>
<feature type="binding site" evidence="10">
    <location>
        <begin position="257"/>
        <end position="258"/>
    </location>
    <ligand>
        <name>S-adenosyl-L-methionine</name>
        <dbReference type="ChEBI" id="CHEBI:59789"/>
    </ligand>
</feature>
<dbReference type="InterPro" id="IPR056743">
    <property type="entry name" value="TRM5-TYW2-like_MTfase"/>
</dbReference>
<comment type="function">
    <text evidence="10">Specifically methylates the N1 position of guanosine-37 in various cytoplasmic and mitochondrial tRNAs. Methylation is not dependent on the nature of the nucleoside 5' of the target nucleoside. This is the first step in the biosynthesis of wybutosine (yW), a modified base adjacent to the anticodon of tRNAs and required for accurate decoding.</text>
</comment>
<feature type="compositionally biased region" description="Polar residues" evidence="11">
    <location>
        <begin position="321"/>
        <end position="335"/>
    </location>
</feature>
<dbReference type="HAMAP" id="MF_03152">
    <property type="entry name" value="TRM5"/>
    <property type="match status" value="1"/>
</dbReference>
<organism evidence="13 14">
    <name type="scientific">Synchytrium microbalum</name>
    <dbReference type="NCBI Taxonomy" id="1806994"/>
    <lineage>
        <taxon>Eukaryota</taxon>
        <taxon>Fungi</taxon>
        <taxon>Fungi incertae sedis</taxon>
        <taxon>Chytridiomycota</taxon>
        <taxon>Chytridiomycota incertae sedis</taxon>
        <taxon>Chytridiomycetes</taxon>
        <taxon>Synchytriales</taxon>
        <taxon>Synchytriaceae</taxon>
        <taxon>Synchytrium</taxon>
    </lineage>
</organism>
<evidence type="ECO:0000256" key="6">
    <source>
        <dbReference type="ARBA" id="ARBA00022694"/>
    </source>
</evidence>
<dbReference type="STRING" id="1806994.A0A507CIV2"/>
<dbReference type="PANTHER" id="PTHR23245">
    <property type="entry name" value="TRNA METHYLTRANSFERASE"/>
    <property type="match status" value="1"/>
</dbReference>
<feature type="binding site" evidence="10">
    <location>
        <position position="218"/>
    </location>
    <ligand>
        <name>S-adenosyl-L-methionine</name>
        <dbReference type="ChEBI" id="CHEBI:59789"/>
    </ligand>
</feature>
<dbReference type="InterPro" id="IPR056744">
    <property type="entry name" value="TRM5/TYW2-like_N"/>
</dbReference>
<evidence type="ECO:0000256" key="2">
    <source>
        <dbReference type="ARBA" id="ARBA00022490"/>
    </source>
</evidence>
<dbReference type="Gene3D" id="3.40.50.150">
    <property type="entry name" value="Vaccinia Virus protein VP39"/>
    <property type="match status" value="1"/>
</dbReference>
<dbReference type="Proteomes" id="UP000319731">
    <property type="component" value="Unassembled WGS sequence"/>
</dbReference>
<dbReference type="PROSITE" id="PS51684">
    <property type="entry name" value="SAM_MT_TRM5_TYW2"/>
    <property type="match status" value="1"/>
</dbReference>
<comment type="similarity">
    <text evidence="10">Belongs to the TRM5 / TYW2 family.</text>
</comment>
<evidence type="ECO:0000313" key="13">
    <source>
        <dbReference type="EMBL" id="TPX37685.1"/>
    </source>
</evidence>
<dbReference type="AlphaFoldDB" id="A0A507CIV2"/>
<feature type="region of interest" description="Disordered" evidence="11">
    <location>
        <begin position="308"/>
        <end position="345"/>
    </location>
</feature>
<dbReference type="InterPro" id="IPR029063">
    <property type="entry name" value="SAM-dependent_MTases_sf"/>
</dbReference>
<dbReference type="FunFam" id="3.30.300.110:FF:000001">
    <property type="entry name" value="tRNA (guanine(37)-N1)-methyltransferase"/>
    <property type="match status" value="1"/>
</dbReference>